<accession>A0AAD9EU82</accession>
<dbReference type="AlphaFoldDB" id="A0AAD9EU82"/>
<gene>
    <name evidence="2" type="ORF">CCHR01_00594</name>
</gene>
<proteinExistence type="predicted"/>
<evidence type="ECO:0000256" key="1">
    <source>
        <dbReference type="SAM" id="MobiDB-lite"/>
    </source>
</evidence>
<feature type="region of interest" description="Disordered" evidence="1">
    <location>
        <begin position="1"/>
        <end position="40"/>
    </location>
</feature>
<protein>
    <submittedName>
        <fullName evidence="2">Uncharacterized protein</fullName>
    </submittedName>
</protein>
<dbReference type="Proteomes" id="UP001243330">
    <property type="component" value="Unassembled WGS sequence"/>
</dbReference>
<keyword evidence="3" id="KW-1185">Reference proteome</keyword>
<name>A0AAD9EU82_9PEZI</name>
<reference evidence="2" key="1">
    <citation type="submission" date="2023-01" db="EMBL/GenBank/DDBJ databases">
        <title>Colletotrichum chrysophilum M932 genome sequence.</title>
        <authorList>
            <person name="Baroncelli R."/>
        </authorList>
    </citation>
    <scope>NUCLEOTIDE SEQUENCE</scope>
    <source>
        <strain evidence="2">M932</strain>
    </source>
</reference>
<evidence type="ECO:0000313" key="3">
    <source>
        <dbReference type="Proteomes" id="UP001243330"/>
    </source>
</evidence>
<sequence length="131" mass="14293">MEPTNIGREGASPHSGRQVTSASERRAWHRQRGVGTSNLHGKALTSLEGFGLLQGFSRTTHTILSTHAAFLLPRLPDSTVVHHFFTERQSIAICPPAARHFLPSTAMPYFSTPFPSVSSHPSPDHTVPSFP</sequence>
<comment type="caution">
    <text evidence="2">The sequence shown here is derived from an EMBL/GenBank/DDBJ whole genome shotgun (WGS) entry which is preliminary data.</text>
</comment>
<organism evidence="2 3">
    <name type="scientific">Colletotrichum chrysophilum</name>
    <dbReference type="NCBI Taxonomy" id="1836956"/>
    <lineage>
        <taxon>Eukaryota</taxon>
        <taxon>Fungi</taxon>
        <taxon>Dikarya</taxon>
        <taxon>Ascomycota</taxon>
        <taxon>Pezizomycotina</taxon>
        <taxon>Sordariomycetes</taxon>
        <taxon>Hypocreomycetidae</taxon>
        <taxon>Glomerellales</taxon>
        <taxon>Glomerellaceae</taxon>
        <taxon>Colletotrichum</taxon>
        <taxon>Colletotrichum gloeosporioides species complex</taxon>
    </lineage>
</organism>
<evidence type="ECO:0000313" key="2">
    <source>
        <dbReference type="EMBL" id="KAK1856831.1"/>
    </source>
</evidence>
<dbReference type="EMBL" id="JAQOWY010000005">
    <property type="protein sequence ID" value="KAK1856831.1"/>
    <property type="molecule type" value="Genomic_DNA"/>
</dbReference>